<protein>
    <submittedName>
        <fullName evidence="2">Uncharacterized protein</fullName>
    </submittedName>
</protein>
<proteinExistence type="predicted"/>
<dbReference type="AlphaFoldDB" id="A0A430K510"/>
<keyword evidence="1" id="KW-0812">Transmembrane</keyword>
<evidence type="ECO:0000256" key="1">
    <source>
        <dbReference type="SAM" id="Phobius"/>
    </source>
</evidence>
<accession>A0A430K510</accession>
<organism evidence="2 3">
    <name type="scientific">Arenibacter aquaticus</name>
    <dbReference type="NCBI Taxonomy" id="2489054"/>
    <lineage>
        <taxon>Bacteria</taxon>
        <taxon>Pseudomonadati</taxon>
        <taxon>Bacteroidota</taxon>
        <taxon>Flavobacteriia</taxon>
        <taxon>Flavobacteriales</taxon>
        <taxon>Flavobacteriaceae</taxon>
        <taxon>Arenibacter</taxon>
    </lineage>
</organism>
<keyword evidence="3" id="KW-1185">Reference proteome</keyword>
<name>A0A430K510_9FLAO</name>
<feature type="transmembrane region" description="Helical" evidence="1">
    <location>
        <begin position="6"/>
        <end position="27"/>
    </location>
</feature>
<gene>
    <name evidence="2" type="ORF">EHW67_09380</name>
</gene>
<comment type="caution">
    <text evidence="2">The sequence shown here is derived from an EMBL/GenBank/DDBJ whole genome shotgun (WGS) entry which is preliminary data.</text>
</comment>
<dbReference type="Proteomes" id="UP000267585">
    <property type="component" value="Unassembled WGS sequence"/>
</dbReference>
<keyword evidence="1" id="KW-1133">Transmembrane helix</keyword>
<sequence length="94" mass="10323">MNPYDVLMVFVGFVLGIIVSIIIAYHSNKLADKALKRAVNTIVKELPKATATAVETNQKEKIGINILSLALNLITTEKAINFLKGINKKEKEQG</sequence>
<evidence type="ECO:0000313" key="3">
    <source>
        <dbReference type="Proteomes" id="UP000267585"/>
    </source>
</evidence>
<keyword evidence="1" id="KW-0472">Membrane</keyword>
<dbReference type="RefSeq" id="WP_126162112.1">
    <property type="nucleotide sequence ID" value="NZ_RQPJ01000003.1"/>
</dbReference>
<dbReference type="EMBL" id="RQPJ01000003">
    <property type="protein sequence ID" value="RTE54124.1"/>
    <property type="molecule type" value="Genomic_DNA"/>
</dbReference>
<evidence type="ECO:0000313" key="2">
    <source>
        <dbReference type="EMBL" id="RTE54124.1"/>
    </source>
</evidence>
<reference evidence="2 3" key="1">
    <citation type="submission" date="2018-11" db="EMBL/GenBank/DDBJ databases">
        <title>Arenibacter aquaticus sp.nov., a marine bacterium isolated from surface seawater in the South China Sea.</title>
        <authorList>
            <person name="Guo J."/>
            <person name="Sun J."/>
        </authorList>
    </citation>
    <scope>NUCLEOTIDE SEQUENCE [LARGE SCALE GENOMIC DNA]</scope>
    <source>
        <strain evidence="2 3">GUO666</strain>
    </source>
</reference>